<reference evidence="1 2" key="1">
    <citation type="submission" date="2019-07" db="EMBL/GenBank/DDBJ databases">
        <title>Genome sequencing for Ferrovibrio sp. K5.</title>
        <authorList>
            <person name="Park S.-J."/>
        </authorList>
    </citation>
    <scope>NUCLEOTIDE SEQUENCE [LARGE SCALE GENOMIC DNA]</scope>
    <source>
        <strain evidence="1 2">K5</strain>
    </source>
</reference>
<evidence type="ECO:0000313" key="1">
    <source>
        <dbReference type="EMBL" id="QDO97699.1"/>
    </source>
</evidence>
<dbReference type="EMBL" id="CP041636">
    <property type="protein sequence ID" value="QDO97699.1"/>
    <property type="molecule type" value="Genomic_DNA"/>
</dbReference>
<name>A0A516H1P3_9PROT</name>
<protein>
    <submittedName>
        <fullName evidence="1">DUF3293 domain-containing protein</fullName>
    </submittedName>
</protein>
<evidence type="ECO:0000313" key="2">
    <source>
        <dbReference type="Proteomes" id="UP000317496"/>
    </source>
</evidence>
<dbReference type="AlphaFoldDB" id="A0A516H1P3"/>
<dbReference type="OrthoDB" id="7274756at2"/>
<organism evidence="1 2">
    <name type="scientific">Ferrovibrio terrae</name>
    <dbReference type="NCBI Taxonomy" id="2594003"/>
    <lineage>
        <taxon>Bacteria</taxon>
        <taxon>Pseudomonadati</taxon>
        <taxon>Pseudomonadota</taxon>
        <taxon>Alphaproteobacteria</taxon>
        <taxon>Rhodospirillales</taxon>
        <taxon>Rhodospirillaceae</taxon>
        <taxon>Ferrovibrio</taxon>
    </lineage>
</organism>
<dbReference type="RefSeq" id="WP_144068680.1">
    <property type="nucleotide sequence ID" value="NZ_CP041636.1"/>
</dbReference>
<keyword evidence="2" id="KW-1185">Reference proteome</keyword>
<proteinExistence type="predicted"/>
<dbReference type="Proteomes" id="UP000317496">
    <property type="component" value="Chromosome"/>
</dbReference>
<dbReference type="Pfam" id="PF11697">
    <property type="entry name" value="DUF3293"/>
    <property type="match status" value="1"/>
</dbReference>
<gene>
    <name evidence="1" type="ORF">FNB15_10635</name>
</gene>
<dbReference type="KEGG" id="fer:FNB15_10635"/>
<dbReference type="InterPro" id="IPR021710">
    <property type="entry name" value="DUF3293"/>
</dbReference>
<accession>A0A516H1P3</accession>
<sequence>MISAATLQGYRATTYAVTLPDESPLGLRLNEPSIQADAFLRRAKAQTITCLNAWNPRSIALPVTRNMAAHQRLRRDLAGYVALPHLGVPDRSTWRPEPGFAVLDLETEKAMALAQRHGQFGLVRYERGGVAELILTRLALK</sequence>